<dbReference type="InterPro" id="IPR046349">
    <property type="entry name" value="C1-like_sf"/>
</dbReference>
<dbReference type="GO" id="GO:0097149">
    <property type="term" value="C:centralspindlin complex"/>
    <property type="evidence" value="ECO:0007669"/>
    <property type="project" value="TreeGrafter"/>
</dbReference>
<keyword evidence="3" id="KW-0175">Coiled coil</keyword>
<dbReference type="PROSITE" id="PS50238">
    <property type="entry name" value="RHOGAP"/>
    <property type="match status" value="1"/>
</dbReference>
<evidence type="ECO:0000256" key="2">
    <source>
        <dbReference type="ARBA" id="ARBA00022833"/>
    </source>
</evidence>
<dbReference type="GO" id="GO:0005634">
    <property type="term" value="C:nucleus"/>
    <property type="evidence" value="ECO:0007669"/>
    <property type="project" value="TreeGrafter"/>
</dbReference>
<dbReference type="GO" id="GO:0032154">
    <property type="term" value="C:cleavage furrow"/>
    <property type="evidence" value="ECO:0007669"/>
    <property type="project" value="TreeGrafter"/>
</dbReference>
<dbReference type="SUPFAM" id="SSF57889">
    <property type="entry name" value="Cysteine-rich domain"/>
    <property type="match status" value="1"/>
</dbReference>
<evidence type="ECO:0000259" key="6">
    <source>
        <dbReference type="PROSITE" id="PS50238"/>
    </source>
</evidence>
<comment type="caution">
    <text evidence="7">The sequence shown here is derived from an EMBL/GenBank/DDBJ whole genome shotgun (WGS) entry which is preliminary data.</text>
</comment>
<evidence type="ECO:0000256" key="3">
    <source>
        <dbReference type="SAM" id="Coils"/>
    </source>
</evidence>
<dbReference type="EMBL" id="JADBJN010000002">
    <property type="protein sequence ID" value="KAG5677333.1"/>
    <property type="molecule type" value="Genomic_DNA"/>
</dbReference>
<organism evidence="7 8">
    <name type="scientific">Polypedilum vanderplanki</name>
    <name type="common">Sleeping chironomid midge</name>
    <dbReference type="NCBI Taxonomy" id="319348"/>
    <lineage>
        <taxon>Eukaryota</taxon>
        <taxon>Metazoa</taxon>
        <taxon>Ecdysozoa</taxon>
        <taxon>Arthropoda</taxon>
        <taxon>Hexapoda</taxon>
        <taxon>Insecta</taxon>
        <taxon>Pterygota</taxon>
        <taxon>Neoptera</taxon>
        <taxon>Endopterygota</taxon>
        <taxon>Diptera</taxon>
        <taxon>Nematocera</taxon>
        <taxon>Chironomoidea</taxon>
        <taxon>Chironomidae</taxon>
        <taxon>Chironominae</taxon>
        <taxon>Polypedilum</taxon>
        <taxon>Polypedilum</taxon>
    </lineage>
</organism>
<protein>
    <recommendedName>
        <fullName evidence="9">Rac GTPase-activating protein 1</fullName>
    </recommendedName>
</protein>
<evidence type="ECO:0000313" key="8">
    <source>
        <dbReference type="Proteomes" id="UP001107558"/>
    </source>
</evidence>
<evidence type="ECO:0008006" key="9">
    <source>
        <dbReference type="Google" id="ProtNLM"/>
    </source>
</evidence>
<dbReference type="CDD" id="cd20821">
    <property type="entry name" value="C1_MgcRacGAP"/>
    <property type="match status" value="1"/>
</dbReference>
<name>A0A9J6C5Z2_POLVA</name>
<feature type="domain" description="Rho-GAP" evidence="6">
    <location>
        <begin position="405"/>
        <end position="599"/>
    </location>
</feature>
<dbReference type="OrthoDB" id="2218807at2759"/>
<dbReference type="CDD" id="cd04382">
    <property type="entry name" value="RhoGAP_MgcRacGAP"/>
    <property type="match status" value="1"/>
</dbReference>
<dbReference type="Proteomes" id="UP001107558">
    <property type="component" value="Chromosome 2"/>
</dbReference>
<keyword evidence="8" id="KW-1185">Reference proteome</keyword>
<evidence type="ECO:0000256" key="1">
    <source>
        <dbReference type="ARBA" id="ARBA00022723"/>
    </source>
</evidence>
<dbReference type="InterPro" id="IPR002219">
    <property type="entry name" value="PKC_DAG/PE"/>
</dbReference>
<keyword evidence="1" id="KW-0479">Metal-binding</keyword>
<feature type="compositionally biased region" description="Polar residues" evidence="4">
    <location>
        <begin position="644"/>
        <end position="654"/>
    </location>
</feature>
<dbReference type="GO" id="GO:0007266">
    <property type="term" value="P:Rho protein signal transduction"/>
    <property type="evidence" value="ECO:0007669"/>
    <property type="project" value="TreeGrafter"/>
</dbReference>
<dbReference type="InterPro" id="IPR000198">
    <property type="entry name" value="RhoGAP_dom"/>
</dbReference>
<gene>
    <name evidence="7" type="ORF">PVAND_007101</name>
</gene>
<dbReference type="GO" id="GO:0051233">
    <property type="term" value="C:spindle midzone"/>
    <property type="evidence" value="ECO:0007669"/>
    <property type="project" value="TreeGrafter"/>
</dbReference>
<reference evidence="7" key="1">
    <citation type="submission" date="2021-03" db="EMBL/GenBank/DDBJ databases">
        <title>Chromosome level genome of the anhydrobiotic midge Polypedilum vanderplanki.</title>
        <authorList>
            <person name="Yoshida Y."/>
            <person name="Kikawada T."/>
            <person name="Gusev O."/>
        </authorList>
    </citation>
    <scope>NUCLEOTIDE SEQUENCE</scope>
    <source>
        <strain evidence="7">NIAS01</strain>
        <tissue evidence="7">Whole body or cell culture</tissue>
    </source>
</reference>
<dbReference type="Gene3D" id="1.10.555.10">
    <property type="entry name" value="Rho GTPase activation protein"/>
    <property type="match status" value="1"/>
</dbReference>
<dbReference type="SMART" id="SM00324">
    <property type="entry name" value="RhoGAP"/>
    <property type="match status" value="1"/>
</dbReference>
<dbReference type="PANTHER" id="PTHR46199">
    <property type="entry name" value="RAC GTPASE-ACTIVATING PROTEIN 1"/>
    <property type="match status" value="1"/>
</dbReference>
<dbReference type="Gene3D" id="3.30.60.20">
    <property type="match status" value="1"/>
</dbReference>
<dbReference type="GO" id="GO:0000281">
    <property type="term" value="P:mitotic cytokinesis"/>
    <property type="evidence" value="ECO:0007669"/>
    <property type="project" value="TreeGrafter"/>
</dbReference>
<dbReference type="GO" id="GO:0005096">
    <property type="term" value="F:GTPase activator activity"/>
    <property type="evidence" value="ECO:0007669"/>
    <property type="project" value="TreeGrafter"/>
</dbReference>
<evidence type="ECO:0000259" key="5">
    <source>
        <dbReference type="PROSITE" id="PS50081"/>
    </source>
</evidence>
<dbReference type="GO" id="GO:0046872">
    <property type="term" value="F:metal ion binding"/>
    <property type="evidence" value="ECO:0007669"/>
    <property type="project" value="UniProtKB-KW"/>
</dbReference>
<sequence length="654" mass="73886">MSAVSHLSALAKFDDLMRCQKELGAGVAEEKFLMYLHQFEIIKQDYQRIVEEAQDLQGRLDTQIQQTISIERKLNYARKLLETERKAKRDAENERAQLEHKLESLRTLLLNDNTMKDETRKHLQVLSSFAKKRKSAHQIDEELNDINSTGSFLSDLSLTQSGDDFLDPRPSTAVNQKWKKHRPSMDNTNLLNMSAKKRRASADKRRSARVSLLDYNPVDKIVTQTKVTIPANKFSPITAEAIIEPVSRVYQTPSITSDEEMKPTTFLSSNQNKQSNNFEQTQFKTPMKTPSSQSTAKRFVTPSAPSLNDIENIHDEVYATVIKKKAPVAAASASIINGRPHNFSTKTFLKPETCGCCSKKIRFGSAALKCGECRTCIHSDCRDGFNVACLPQNSTPIAAKTRMLGTINEYTPCISPMVPALIVHCVNEIETRGLNEPGLYRVSGSDRDVKALKEKFMRNNGIPNLQEIDVHVLCGCVKDFLRSLSEPLIPLSLWTMFSNATQTIPTSDDESDSVNRDVYKAVEMLPPANRDTLAYLIMHFQRISECPEVKMPISNFAKIFGPTIVGYSCVNPDQHKVFAETQIQFSVMFSLLNIPTEYWNKFIALDTLTPTEEIKAFESYGSKFYSGTPSFKFSRKDRKFYNTPPYSANSKKKK</sequence>
<dbReference type="Pfam" id="PF00620">
    <property type="entry name" value="RhoGAP"/>
    <property type="match status" value="1"/>
</dbReference>
<dbReference type="AlphaFoldDB" id="A0A9J6C5Z2"/>
<accession>A0A9J6C5Z2</accession>
<dbReference type="PANTHER" id="PTHR46199:SF3">
    <property type="entry name" value="RAC GTPASE-ACTIVATING PROTEIN 1"/>
    <property type="match status" value="1"/>
</dbReference>
<dbReference type="SMART" id="SM00109">
    <property type="entry name" value="C1"/>
    <property type="match status" value="1"/>
</dbReference>
<proteinExistence type="predicted"/>
<feature type="region of interest" description="Disordered" evidence="4">
    <location>
        <begin position="635"/>
        <end position="654"/>
    </location>
</feature>
<feature type="domain" description="Phorbol-ester/DAG-type" evidence="5">
    <location>
        <begin position="340"/>
        <end position="389"/>
    </location>
</feature>
<dbReference type="GO" id="GO:0051256">
    <property type="term" value="P:mitotic spindle midzone assembly"/>
    <property type="evidence" value="ECO:0007669"/>
    <property type="project" value="TreeGrafter"/>
</dbReference>
<evidence type="ECO:0000256" key="4">
    <source>
        <dbReference type="SAM" id="MobiDB-lite"/>
    </source>
</evidence>
<dbReference type="GO" id="GO:0030496">
    <property type="term" value="C:midbody"/>
    <property type="evidence" value="ECO:0007669"/>
    <property type="project" value="TreeGrafter"/>
</dbReference>
<dbReference type="InterPro" id="IPR008936">
    <property type="entry name" value="Rho_GTPase_activation_prot"/>
</dbReference>
<evidence type="ECO:0000313" key="7">
    <source>
        <dbReference type="EMBL" id="KAG5677333.1"/>
    </source>
</evidence>
<dbReference type="PROSITE" id="PS50081">
    <property type="entry name" value="ZF_DAG_PE_2"/>
    <property type="match status" value="1"/>
</dbReference>
<feature type="coiled-coil region" evidence="3">
    <location>
        <begin position="46"/>
        <end position="108"/>
    </location>
</feature>
<dbReference type="SUPFAM" id="SSF48350">
    <property type="entry name" value="GTPase activation domain, GAP"/>
    <property type="match status" value="1"/>
</dbReference>
<dbReference type="PROSITE" id="PS00479">
    <property type="entry name" value="ZF_DAG_PE_1"/>
    <property type="match status" value="1"/>
</dbReference>
<keyword evidence="2" id="KW-0862">Zinc</keyword>